<dbReference type="InterPro" id="IPR002197">
    <property type="entry name" value="HTH_Fis"/>
</dbReference>
<evidence type="ECO:0000256" key="4">
    <source>
        <dbReference type="ARBA" id="ARBA00023163"/>
    </source>
</evidence>
<feature type="domain" description="DNA binding HTH" evidence="5">
    <location>
        <begin position="45"/>
        <end position="85"/>
    </location>
</feature>
<keyword evidence="3" id="KW-0805">Transcription regulation</keyword>
<evidence type="ECO:0000259" key="5">
    <source>
        <dbReference type="Pfam" id="PF02954"/>
    </source>
</evidence>
<dbReference type="PRINTS" id="PR01590">
    <property type="entry name" value="HTHFIS"/>
</dbReference>
<sequence>PGNVRELQHLVERAIIMSEGTETRLADFIVEAGRPKFKPGEILNLEDMEKITIENAIARYRGNISKAAKDLGLGRTTLYRKINKYGI</sequence>
<proteinExistence type="predicted"/>
<dbReference type="GO" id="GO:0043565">
    <property type="term" value="F:sequence-specific DNA binding"/>
    <property type="evidence" value="ECO:0007669"/>
    <property type="project" value="InterPro"/>
</dbReference>
<dbReference type="Pfam" id="PF02954">
    <property type="entry name" value="HTH_8"/>
    <property type="match status" value="1"/>
</dbReference>
<dbReference type="Pfam" id="PF25601">
    <property type="entry name" value="AAA_lid_14"/>
    <property type="match status" value="1"/>
</dbReference>
<evidence type="ECO:0000256" key="2">
    <source>
        <dbReference type="ARBA" id="ARBA00022840"/>
    </source>
</evidence>
<dbReference type="SUPFAM" id="SSF46689">
    <property type="entry name" value="Homeodomain-like"/>
    <property type="match status" value="1"/>
</dbReference>
<feature type="domain" description="NorR-like AAA+ ATPase lid" evidence="6">
    <location>
        <begin position="1"/>
        <end position="29"/>
    </location>
</feature>
<gene>
    <name evidence="7" type="ORF">S12H4_50628</name>
</gene>
<name>X1V5R0_9ZZZZ</name>
<keyword evidence="2" id="KW-0067">ATP-binding</keyword>
<reference evidence="7" key="1">
    <citation type="journal article" date="2014" name="Front. Microbiol.">
        <title>High frequency of phylogenetically diverse reductive dehalogenase-homologous genes in deep subseafloor sedimentary metagenomes.</title>
        <authorList>
            <person name="Kawai M."/>
            <person name="Futagami T."/>
            <person name="Toyoda A."/>
            <person name="Takaki Y."/>
            <person name="Nishi S."/>
            <person name="Hori S."/>
            <person name="Arai W."/>
            <person name="Tsubouchi T."/>
            <person name="Morono Y."/>
            <person name="Uchiyama I."/>
            <person name="Ito T."/>
            <person name="Fujiyama A."/>
            <person name="Inagaki F."/>
            <person name="Takami H."/>
        </authorList>
    </citation>
    <scope>NUCLEOTIDE SEQUENCE</scope>
    <source>
        <strain evidence="7">Expedition CK06-06</strain>
    </source>
</reference>
<comment type="caution">
    <text evidence="7">The sequence shown here is derived from an EMBL/GenBank/DDBJ whole genome shotgun (WGS) entry which is preliminary data.</text>
</comment>
<evidence type="ECO:0000256" key="1">
    <source>
        <dbReference type="ARBA" id="ARBA00022741"/>
    </source>
</evidence>
<dbReference type="Gene3D" id="1.10.10.60">
    <property type="entry name" value="Homeodomain-like"/>
    <property type="match status" value="1"/>
</dbReference>
<dbReference type="PANTHER" id="PTHR32071">
    <property type="entry name" value="TRANSCRIPTIONAL REGULATORY PROTEIN"/>
    <property type="match status" value="1"/>
</dbReference>
<feature type="non-terminal residue" evidence="7">
    <location>
        <position position="1"/>
    </location>
</feature>
<keyword evidence="4" id="KW-0804">Transcription</keyword>
<evidence type="ECO:0000259" key="6">
    <source>
        <dbReference type="Pfam" id="PF25601"/>
    </source>
</evidence>
<organism evidence="7">
    <name type="scientific">marine sediment metagenome</name>
    <dbReference type="NCBI Taxonomy" id="412755"/>
    <lineage>
        <taxon>unclassified sequences</taxon>
        <taxon>metagenomes</taxon>
        <taxon>ecological metagenomes</taxon>
    </lineage>
</organism>
<accession>X1V5R0</accession>
<dbReference type="AlphaFoldDB" id="X1V5R0"/>
<protein>
    <submittedName>
        <fullName evidence="7">Uncharacterized protein</fullName>
    </submittedName>
</protein>
<evidence type="ECO:0000256" key="3">
    <source>
        <dbReference type="ARBA" id="ARBA00023015"/>
    </source>
</evidence>
<dbReference type="InterPro" id="IPR009057">
    <property type="entry name" value="Homeodomain-like_sf"/>
</dbReference>
<dbReference type="EMBL" id="BARW01031906">
    <property type="protein sequence ID" value="GAJ07476.1"/>
    <property type="molecule type" value="Genomic_DNA"/>
</dbReference>
<evidence type="ECO:0000313" key="7">
    <source>
        <dbReference type="EMBL" id="GAJ07476.1"/>
    </source>
</evidence>
<dbReference type="InterPro" id="IPR058031">
    <property type="entry name" value="AAA_lid_NorR"/>
</dbReference>
<dbReference type="Gene3D" id="1.10.8.60">
    <property type="match status" value="1"/>
</dbReference>
<keyword evidence="1" id="KW-0547">Nucleotide-binding</keyword>